<dbReference type="HOGENOM" id="CLU_3306819_0_0_0"/>
<dbReference type="Proteomes" id="UP000017081">
    <property type="component" value="Unassembled WGS sequence"/>
</dbReference>
<comment type="caution">
    <text evidence="1">The sequence shown here is derived from an EMBL/GenBank/DDBJ whole genome shotgun (WGS) entry which is preliminary data.</text>
</comment>
<organism evidence="1 2">
    <name type="scientific">Cetobacterium somerae ATCC BAA-474</name>
    <dbReference type="NCBI Taxonomy" id="1319815"/>
    <lineage>
        <taxon>Bacteria</taxon>
        <taxon>Fusobacteriati</taxon>
        <taxon>Fusobacteriota</taxon>
        <taxon>Fusobacteriia</taxon>
        <taxon>Fusobacteriales</taxon>
        <taxon>Fusobacteriaceae</taxon>
        <taxon>Cetobacterium</taxon>
    </lineage>
</organism>
<dbReference type="AlphaFoldDB" id="U7VAM6"/>
<accession>U7VAM6</accession>
<keyword evidence="2" id="KW-1185">Reference proteome</keyword>
<reference evidence="1 2" key="1">
    <citation type="submission" date="2013-08" db="EMBL/GenBank/DDBJ databases">
        <authorList>
            <person name="Weinstock G."/>
            <person name="Sodergren E."/>
            <person name="Wylie T."/>
            <person name="Fulton L."/>
            <person name="Fulton R."/>
            <person name="Fronick C."/>
            <person name="O'Laughlin M."/>
            <person name="Godfrey J."/>
            <person name="Miner T."/>
            <person name="Herter B."/>
            <person name="Appelbaum E."/>
            <person name="Cordes M."/>
            <person name="Lek S."/>
            <person name="Wollam A."/>
            <person name="Pepin K.H."/>
            <person name="Palsikar V.B."/>
            <person name="Mitreva M."/>
            <person name="Wilson R.K."/>
        </authorList>
    </citation>
    <scope>NUCLEOTIDE SEQUENCE [LARGE SCALE GENOMIC DNA]</scope>
    <source>
        <strain evidence="1 2">ATCC BAA-474</strain>
    </source>
</reference>
<evidence type="ECO:0000313" key="2">
    <source>
        <dbReference type="Proteomes" id="UP000017081"/>
    </source>
</evidence>
<protein>
    <submittedName>
        <fullName evidence="1">Uncharacterized protein</fullName>
    </submittedName>
</protein>
<dbReference type="STRING" id="1319815.HMPREF0202_01346"/>
<dbReference type="EMBL" id="AXZF01000050">
    <property type="protein sequence ID" value="ERT68747.1"/>
    <property type="molecule type" value="Genomic_DNA"/>
</dbReference>
<gene>
    <name evidence="1" type="ORF">HMPREF0202_01346</name>
</gene>
<proteinExistence type="predicted"/>
<sequence>MKKANNKKMILDFLGTVKNKGVIDKETVENMIKIFMNRK</sequence>
<name>U7VAM6_9FUSO</name>
<evidence type="ECO:0000313" key="1">
    <source>
        <dbReference type="EMBL" id="ERT68747.1"/>
    </source>
</evidence>